<dbReference type="InterPro" id="IPR047659">
    <property type="entry name" value="T7SS_assoc"/>
</dbReference>
<evidence type="ECO:0000313" key="2">
    <source>
        <dbReference type="Proteomes" id="UP000199501"/>
    </source>
</evidence>
<evidence type="ECO:0008006" key="3">
    <source>
        <dbReference type="Google" id="ProtNLM"/>
    </source>
</evidence>
<sequence length="257" mass="27943">MTAPYQKPPVTEAMREQAKMMPNSWLPVAFDLDQDGTLQSNEVMGRYRVDIYGEITDEYVPNPRYLALPPPPVSAELRELARSHAGGWVEVVDPAHSGPDVPPSAVVGRYPVDSTGSIVELFEANPDYRPSPLALGWPVPRSELEAIMQRAHIGQGDMDDVRQAALTAELVLPADPTRPEGEHLVPRDGADRRIVDAFVADSATPEDWPPHWQRLTGAAVAALVDKLGEPVDLLLHGAPDLRVQIPGNALRAAAQPS</sequence>
<gene>
    <name evidence="1" type="ORF">SAMN05216174_109200</name>
</gene>
<dbReference type="NCBIfam" id="NF033532">
    <property type="entry name" value="lone7para_assoc"/>
    <property type="match status" value="1"/>
</dbReference>
<dbReference type="RefSeq" id="WP_091452942.1">
    <property type="nucleotide sequence ID" value="NZ_FMZZ01000009.1"/>
</dbReference>
<name>A0A1G6TMU8_9PSEU</name>
<proteinExistence type="predicted"/>
<accession>A0A1G6TMU8</accession>
<organism evidence="1 2">
    <name type="scientific">Actinokineospora iranica</name>
    <dbReference type="NCBI Taxonomy" id="1271860"/>
    <lineage>
        <taxon>Bacteria</taxon>
        <taxon>Bacillati</taxon>
        <taxon>Actinomycetota</taxon>
        <taxon>Actinomycetes</taxon>
        <taxon>Pseudonocardiales</taxon>
        <taxon>Pseudonocardiaceae</taxon>
        <taxon>Actinokineospora</taxon>
    </lineage>
</organism>
<dbReference type="InterPro" id="IPR018247">
    <property type="entry name" value="EF_Hand_1_Ca_BS"/>
</dbReference>
<evidence type="ECO:0000313" key="1">
    <source>
        <dbReference type="EMBL" id="SDD29806.1"/>
    </source>
</evidence>
<dbReference type="PROSITE" id="PS00018">
    <property type="entry name" value="EF_HAND_1"/>
    <property type="match status" value="1"/>
</dbReference>
<keyword evidence="2" id="KW-1185">Reference proteome</keyword>
<dbReference type="EMBL" id="FMZZ01000009">
    <property type="protein sequence ID" value="SDD29806.1"/>
    <property type="molecule type" value="Genomic_DNA"/>
</dbReference>
<dbReference type="OrthoDB" id="5164467at2"/>
<protein>
    <recommendedName>
        <fullName evidence="3">SseB protein N-terminal domain-containing protein</fullName>
    </recommendedName>
</protein>
<reference evidence="2" key="1">
    <citation type="submission" date="2016-10" db="EMBL/GenBank/DDBJ databases">
        <authorList>
            <person name="Varghese N."/>
            <person name="Submissions S."/>
        </authorList>
    </citation>
    <scope>NUCLEOTIDE SEQUENCE [LARGE SCALE GENOMIC DNA]</scope>
    <source>
        <strain evidence="2">IBRC-M 10403</strain>
    </source>
</reference>
<dbReference type="Proteomes" id="UP000199501">
    <property type="component" value="Unassembled WGS sequence"/>
</dbReference>
<dbReference type="AlphaFoldDB" id="A0A1G6TMU8"/>